<dbReference type="Proteomes" id="UP000821845">
    <property type="component" value="Chromosome 4"/>
</dbReference>
<evidence type="ECO:0000313" key="1">
    <source>
        <dbReference type="EMBL" id="KAH6932098.1"/>
    </source>
</evidence>
<keyword evidence="2" id="KW-1185">Reference proteome</keyword>
<accession>A0ACB7SB54</accession>
<comment type="caution">
    <text evidence="1">The sequence shown here is derived from an EMBL/GenBank/DDBJ whole genome shotgun (WGS) entry which is preliminary data.</text>
</comment>
<protein>
    <submittedName>
        <fullName evidence="1">Uncharacterized protein</fullName>
    </submittedName>
</protein>
<proteinExistence type="predicted"/>
<reference evidence="1" key="1">
    <citation type="submission" date="2020-05" db="EMBL/GenBank/DDBJ databases">
        <title>Large-scale comparative analyses of tick genomes elucidate their genetic diversity and vector capacities.</title>
        <authorList>
            <person name="Jia N."/>
            <person name="Wang J."/>
            <person name="Shi W."/>
            <person name="Du L."/>
            <person name="Sun Y."/>
            <person name="Zhan W."/>
            <person name="Jiang J."/>
            <person name="Wang Q."/>
            <person name="Zhang B."/>
            <person name="Ji P."/>
            <person name="Sakyi L.B."/>
            <person name="Cui X."/>
            <person name="Yuan T."/>
            <person name="Jiang B."/>
            <person name="Yang W."/>
            <person name="Lam T.T.-Y."/>
            <person name="Chang Q."/>
            <person name="Ding S."/>
            <person name="Wang X."/>
            <person name="Zhu J."/>
            <person name="Ruan X."/>
            <person name="Zhao L."/>
            <person name="Wei J."/>
            <person name="Que T."/>
            <person name="Du C."/>
            <person name="Cheng J."/>
            <person name="Dai P."/>
            <person name="Han X."/>
            <person name="Huang E."/>
            <person name="Gao Y."/>
            <person name="Liu J."/>
            <person name="Shao H."/>
            <person name="Ye R."/>
            <person name="Li L."/>
            <person name="Wei W."/>
            <person name="Wang X."/>
            <person name="Wang C."/>
            <person name="Yang T."/>
            <person name="Huo Q."/>
            <person name="Li W."/>
            <person name="Guo W."/>
            <person name="Chen H."/>
            <person name="Zhou L."/>
            <person name="Ni X."/>
            <person name="Tian J."/>
            <person name="Zhou Y."/>
            <person name="Sheng Y."/>
            <person name="Liu T."/>
            <person name="Pan Y."/>
            <person name="Xia L."/>
            <person name="Li J."/>
            <person name="Zhao F."/>
            <person name="Cao W."/>
        </authorList>
    </citation>
    <scope>NUCLEOTIDE SEQUENCE</scope>
    <source>
        <strain evidence="1">Hyas-2018</strain>
    </source>
</reference>
<dbReference type="EMBL" id="CM023484">
    <property type="protein sequence ID" value="KAH6932098.1"/>
    <property type="molecule type" value="Genomic_DNA"/>
</dbReference>
<sequence length="134" mass="14901">MRSQLVLLLSFSSIAFAQDNGGKVIEKSRELKQAMTEELPRNHSQCEFIKPEIICGSHAYGSSCFGDSGGPVVHQSNGTWTLFGLVSGGPWTCGDAEDYPLLFTRVSHYVDNFILPYMDPKTPRKEIRKICTIT</sequence>
<organism evidence="1 2">
    <name type="scientific">Hyalomma asiaticum</name>
    <name type="common">Tick</name>
    <dbReference type="NCBI Taxonomy" id="266040"/>
    <lineage>
        <taxon>Eukaryota</taxon>
        <taxon>Metazoa</taxon>
        <taxon>Ecdysozoa</taxon>
        <taxon>Arthropoda</taxon>
        <taxon>Chelicerata</taxon>
        <taxon>Arachnida</taxon>
        <taxon>Acari</taxon>
        <taxon>Parasitiformes</taxon>
        <taxon>Ixodida</taxon>
        <taxon>Ixodoidea</taxon>
        <taxon>Ixodidae</taxon>
        <taxon>Hyalomminae</taxon>
        <taxon>Hyalomma</taxon>
    </lineage>
</organism>
<gene>
    <name evidence="1" type="ORF">HPB50_002853</name>
</gene>
<evidence type="ECO:0000313" key="2">
    <source>
        <dbReference type="Proteomes" id="UP000821845"/>
    </source>
</evidence>
<name>A0ACB7SB54_HYAAI</name>